<gene>
    <name evidence="2" type="ORF">DPMN_069479</name>
</gene>
<feature type="region of interest" description="Disordered" evidence="1">
    <location>
        <begin position="53"/>
        <end position="73"/>
    </location>
</feature>
<name>A0A9D4BX10_DREPO</name>
<dbReference type="OrthoDB" id="6160166at2759"/>
<protein>
    <submittedName>
        <fullName evidence="2">Uncharacterized protein</fullName>
    </submittedName>
</protein>
<comment type="caution">
    <text evidence="2">The sequence shown here is derived from an EMBL/GenBank/DDBJ whole genome shotgun (WGS) entry which is preliminary data.</text>
</comment>
<reference evidence="2" key="1">
    <citation type="journal article" date="2019" name="bioRxiv">
        <title>The Genome of the Zebra Mussel, Dreissena polymorpha: A Resource for Invasive Species Research.</title>
        <authorList>
            <person name="McCartney M.A."/>
            <person name="Auch B."/>
            <person name="Kono T."/>
            <person name="Mallez S."/>
            <person name="Zhang Y."/>
            <person name="Obille A."/>
            <person name="Becker A."/>
            <person name="Abrahante J.E."/>
            <person name="Garbe J."/>
            <person name="Badalamenti J.P."/>
            <person name="Herman A."/>
            <person name="Mangelson H."/>
            <person name="Liachko I."/>
            <person name="Sullivan S."/>
            <person name="Sone E.D."/>
            <person name="Koren S."/>
            <person name="Silverstein K.A.T."/>
            <person name="Beckman K.B."/>
            <person name="Gohl D.M."/>
        </authorList>
    </citation>
    <scope>NUCLEOTIDE SEQUENCE</scope>
    <source>
        <strain evidence="2">Duluth1</strain>
        <tissue evidence="2">Whole animal</tissue>
    </source>
</reference>
<organism evidence="2 3">
    <name type="scientific">Dreissena polymorpha</name>
    <name type="common">Zebra mussel</name>
    <name type="synonym">Mytilus polymorpha</name>
    <dbReference type="NCBI Taxonomy" id="45954"/>
    <lineage>
        <taxon>Eukaryota</taxon>
        <taxon>Metazoa</taxon>
        <taxon>Spiralia</taxon>
        <taxon>Lophotrochozoa</taxon>
        <taxon>Mollusca</taxon>
        <taxon>Bivalvia</taxon>
        <taxon>Autobranchia</taxon>
        <taxon>Heteroconchia</taxon>
        <taxon>Euheterodonta</taxon>
        <taxon>Imparidentia</taxon>
        <taxon>Neoheterodontei</taxon>
        <taxon>Myida</taxon>
        <taxon>Dreissenoidea</taxon>
        <taxon>Dreissenidae</taxon>
        <taxon>Dreissena</taxon>
    </lineage>
</organism>
<feature type="compositionally biased region" description="Polar residues" evidence="1">
    <location>
        <begin position="59"/>
        <end position="71"/>
    </location>
</feature>
<evidence type="ECO:0000313" key="3">
    <source>
        <dbReference type="Proteomes" id="UP000828390"/>
    </source>
</evidence>
<evidence type="ECO:0000313" key="2">
    <source>
        <dbReference type="EMBL" id="KAH3710013.1"/>
    </source>
</evidence>
<evidence type="ECO:0000256" key="1">
    <source>
        <dbReference type="SAM" id="MobiDB-lite"/>
    </source>
</evidence>
<reference evidence="2" key="2">
    <citation type="submission" date="2020-11" db="EMBL/GenBank/DDBJ databases">
        <authorList>
            <person name="McCartney M.A."/>
            <person name="Auch B."/>
            <person name="Kono T."/>
            <person name="Mallez S."/>
            <person name="Becker A."/>
            <person name="Gohl D.M."/>
            <person name="Silverstein K.A.T."/>
            <person name="Koren S."/>
            <person name="Bechman K.B."/>
            <person name="Herman A."/>
            <person name="Abrahante J.E."/>
            <person name="Garbe J."/>
        </authorList>
    </citation>
    <scope>NUCLEOTIDE SEQUENCE</scope>
    <source>
        <strain evidence="2">Duluth1</strain>
        <tissue evidence="2">Whole animal</tissue>
    </source>
</reference>
<accession>A0A9D4BX10</accession>
<proteinExistence type="predicted"/>
<dbReference type="EMBL" id="JAIWYP010000014">
    <property type="protein sequence ID" value="KAH3710013.1"/>
    <property type="molecule type" value="Genomic_DNA"/>
</dbReference>
<keyword evidence="3" id="KW-1185">Reference proteome</keyword>
<dbReference type="AlphaFoldDB" id="A0A9D4BX10"/>
<dbReference type="Proteomes" id="UP000828390">
    <property type="component" value="Unassembled WGS sequence"/>
</dbReference>
<sequence>MMYLLQTQKTYTAITVTVIVLLQINVSCAIRQFYIDENLLPDHIDITETNEDFTDLNDQRSPSTKTLNRSEFSNDDGEELLALAAKAYGLEKQDLSATKPDRQDNFNFYRLKEKREWEHPKIDLSKLFKEAFIQNQETESPIMSRRRSQQLSVSGPLSSLANMLAAEGRRRMHAESFHNRMRLLDLGKRGDDPFSSGSFDNDAISNHVTSENEGFGFK</sequence>